<keyword evidence="2" id="KW-1185">Reference proteome</keyword>
<evidence type="ECO:0000313" key="1">
    <source>
        <dbReference type="EMBL" id="MFC7276035.1"/>
    </source>
</evidence>
<reference evidence="2" key="1">
    <citation type="journal article" date="2019" name="Int. J. Syst. Evol. Microbiol.">
        <title>The Global Catalogue of Microorganisms (GCM) 10K type strain sequencing project: providing services to taxonomists for standard genome sequencing and annotation.</title>
        <authorList>
            <consortium name="The Broad Institute Genomics Platform"/>
            <consortium name="The Broad Institute Genome Sequencing Center for Infectious Disease"/>
            <person name="Wu L."/>
            <person name="Ma J."/>
        </authorList>
    </citation>
    <scope>NUCLEOTIDE SEQUENCE [LARGE SCALE GENOMIC DNA]</scope>
    <source>
        <strain evidence="2">XZYJT-10</strain>
    </source>
</reference>
<organism evidence="1 2">
    <name type="scientific">Paractinoplanes rhizophilus</name>
    <dbReference type="NCBI Taxonomy" id="1416877"/>
    <lineage>
        <taxon>Bacteria</taxon>
        <taxon>Bacillati</taxon>
        <taxon>Actinomycetota</taxon>
        <taxon>Actinomycetes</taxon>
        <taxon>Micromonosporales</taxon>
        <taxon>Micromonosporaceae</taxon>
        <taxon>Paractinoplanes</taxon>
    </lineage>
</organism>
<dbReference type="InterPro" id="IPR025855">
    <property type="entry name" value="Replic_Relax"/>
</dbReference>
<accession>A0ABW2HWR3</accession>
<dbReference type="Proteomes" id="UP001596548">
    <property type="component" value="Unassembled WGS sequence"/>
</dbReference>
<dbReference type="RefSeq" id="WP_378969862.1">
    <property type="nucleotide sequence ID" value="NZ_JBHTBJ010000012.1"/>
</dbReference>
<gene>
    <name evidence="1" type="ORF">ACFQS1_18740</name>
</gene>
<dbReference type="EMBL" id="JBHTBJ010000012">
    <property type="protein sequence ID" value="MFC7276035.1"/>
    <property type="molecule type" value="Genomic_DNA"/>
</dbReference>
<protein>
    <submittedName>
        <fullName evidence="1">Replication-relaxation family protein</fullName>
    </submittedName>
</protein>
<name>A0ABW2HWR3_9ACTN</name>
<dbReference type="Pfam" id="PF13814">
    <property type="entry name" value="Replic_Relax"/>
    <property type="match status" value="1"/>
</dbReference>
<proteinExistence type="predicted"/>
<evidence type="ECO:0000313" key="2">
    <source>
        <dbReference type="Proteomes" id="UP001596548"/>
    </source>
</evidence>
<sequence>MASSLLRVQSQLTTRDLVLLGWLADHRLLTSFQIATALFPSLDYAQERLRTLYRLAVIDRFRPQRPDGGSYPYHYVLAQLGDDVVAAQRGDDLPRRDRARRRREHLTSRANLPHLLGVNAFFTDLAGYARTHPDAGLLRWWSAARCQQMGAFADDGDDVHVRTYTPTSRPDGHGIYTEHGHRVAFFLEYDTGTERPLSRLVDKLDGYLPLARVTGQVWPVLFWLHSAEREAHLHQVLARDGARYPVATAARDQPGHDNPAGAIWWLHGLPGRRMRLAELSPDTP</sequence>
<comment type="caution">
    <text evidence="1">The sequence shown here is derived from an EMBL/GenBank/DDBJ whole genome shotgun (WGS) entry which is preliminary data.</text>
</comment>